<keyword evidence="3" id="KW-0328">Glycosyltransferase</keyword>
<feature type="domain" description="Phosphoribosyltransferase" evidence="2">
    <location>
        <begin position="223"/>
        <end position="275"/>
    </location>
</feature>
<dbReference type="SUPFAM" id="SSF53271">
    <property type="entry name" value="PRTase-like"/>
    <property type="match status" value="1"/>
</dbReference>
<evidence type="ECO:0000313" key="3">
    <source>
        <dbReference type="EMBL" id="TQM65654.1"/>
    </source>
</evidence>
<dbReference type="EMBL" id="VFPN01000001">
    <property type="protein sequence ID" value="TQM65654.1"/>
    <property type="molecule type" value="Genomic_DNA"/>
</dbReference>
<sequence length="280" mass="29820">MRDLYTGDRSLGAGYSAPVHPGVMTHSSSPRPLTPHTARALFREAALDIAALCVPTHCVLCAAPDRSLCRGCATVLHPRPTAQRLAPLVRQGPAAGPPAPLPPVFSACPYTDAVRGVIVAVKERGRSDAIPALARLLAEGILASDALACGARESRPSLPLVVPLPSTRASERARGFRHMECAARGAIRVLRQRGGYRLSLRPWLCSRPRRDQVGLGRDARIRNVTHTMSASPRVRGCRVLLVDDLITTGASVREACRALHAAGAQVVGIVTIAYAQRHSS</sequence>
<dbReference type="AlphaFoldDB" id="A0A543I517"/>
<dbReference type="PANTHER" id="PTHR47505:SF1">
    <property type="entry name" value="DNA UTILIZATION PROTEIN YHGH"/>
    <property type="match status" value="1"/>
</dbReference>
<organism evidence="3 4">
    <name type="scientific">Klugiella xanthotipulae</name>
    <dbReference type="NCBI Taxonomy" id="244735"/>
    <lineage>
        <taxon>Bacteria</taxon>
        <taxon>Bacillati</taxon>
        <taxon>Actinomycetota</taxon>
        <taxon>Actinomycetes</taxon>
        <taxon>Micrococcales</taxon>
        <taxon>Microbacteriaceae</taxon>
        <taxon>Klugiella</taxon>
    </lineage>
</organism>
<comment type="caution">
    <text evidence="3">The sequence shown here is derived from an EMBL/GenBank/DDBJ whole genome shotgun (WGS) entry which is preliminary data.</text>
</comment>
<dbReference type="Gene3D" id="3.40.50.2020">
    <property type="match status" value="1"/>
</dbReference>
<dbReference type="GO" id="GO:0016757">
    <property type="term" value="F:glycosyltransferase activity"/>
    <property type="evidence" value="ECO:0007669"/>
    <property type="project" value="UniProtKB-KW"/>
</dbReference>
<dbReference type="Proteomes" id="UP000318331">
    <property type="component" value="Unassembled WGS sequence"/>
</dbReference>
<protein>
    <submittedName>
        <fullName evidence="3">Putative amidophosphoribosyltransferase</fullName>
    </submittedName>
</protein>
<reference evidence="3 4" key="1">
    <citation type="submission" date="2019-06" db="EMBL/GenBank/DDBJ databases">
        <title>Sequencing the genomes of 1000 actinobacteria strains.</title>
        <authorList>
            <person name="Klenk H.-P."/>
        </authorList>
    </citation>
    <scope>NUCLEOTIDE SEQUENCE [LARGE SCALE GENOMIC DNA]</scope>
    <source>
        <strain evidence="3 4">DSM 18031</strain>
    </source>
</reference>
<name>A0A543I517_9MICO</name>
<dbReference type="InterPro" id="IPR051910">
    <property type="entry name" value="ComF/GntX_DNA_util-trans"/>
</dbReference>
<keyword evidence="3" id="KW-0808">Transferase</keyword>
<keyword evidence="4" id="KW-1185">Reference proteome</keyword>
<dbReference type="Pfam" id="PF00156">
    <property type="entry name" value="Pribosyltran"/>
    <property type="match status" value="1"/>
</dbReference>
<comment type="similarity">
    <text evidence="1">Belongs to the ComF/GntX family.</text>
</comment>
<dbReference type="PANTHER" id="PTHR47505">
    <property type="entry name" value="DNA UTILIZATION PROTEIN YHGH"/>
    <property type="match status" value="1"/>
</dbReference>
<evidence type="ECO:0000313" key="4">
    <source>
        <dbReference type="Proteomes" id="UP000318331"/>
    </source>
</evidence>
<proteinExistence type="inferred from homology"/>
<dbReference type="InterPro" id="IPR029057">
    <property type="entry name" value="PRTase-like"/>
</dbReference>
<evidence type="ECO:0000256" key="1">
    <source>
        <dbReference type="ARBA" id="ARBA00008007"/>
    </source>
</evidence>
<evidence type="ECO:0000259" key="2">
    <source>
        <dbReference type="Pfam" id="PF00156"/>
    </source>
</evidence>
<dbReference type="CDD" id="cd06223">
    <property type="entry name" value="PRTases_typeI"/>
    <property type="match status" value="1"/>
</dbReference>
<gene>
    <name evidence="3" type="ORF">FB466_0463</name>
</gene>
<accession>A0A543I517</accession>
<dbReference type="InterPro" id="IPR000836">
    <property type="entry name" value="PRTase_dom"/>
</dbReference>